<dbReference type="CDD" id="cd01109">
    <property type="entry name" value="HTH_YyaN"/>
    <property type="match status" value="1"/>
</dbReference>
<keyword evidence="4" id="KW-0804">Transcription</keyword>
<evidence type="ECO:0000256" key="1">
    <source>
        <dbReference type="ARBA" id="ARBA00022491"/>
    </source>
</evidence>
<gene>
    <name evidence="6" type="ORF">OIN60_10660</name>
</gene>
<dbReference type="Pfam" id="PF13411">
    <property type="entry name" value="MerR_1"/>
    <property type="match status" value="1"/>
</dbReference>
<dbReference type="Proteomes" id="UP001241848">
    <property type="component" value="Unassembled WGS sequence"/>
</dbReference>
<evidence type="ECO:0000256" key="2">
    <source>
        <dbReference type="ARBA" id="ARBA00023015"/>
    </source>
</evidence>
<comment type="caution">
    <text evidence="6">The sequence shown here is derived from an EMBL/GenBank/DDBJ whole genome shotgun (WGS) entry which is preliminary data.</text>
</comment>
<evidence type="ECO:0000256" key="4">
    <source>
        <dbReference type="ARBA" id="ARBA00023163"/>
    </source>
</evidence>
<dbReference type="PROSITE" id="PS50937">
    <property type="entry name" value="HTH_MERR_2"/>
    <property type="match status" value="1"/>
</dbReference>
<keyword evidence="1" id="KW-0678">Repressor</keyword>
<evidence type="ECO:0000259" key="5">
    <source>
        <dbReference type="PROSITE" id="PS50937"/>
    </source>
</evidence>
<keyword evidence="2" id="KW-0805">Transcription regulation</keyword>
<dbReference type="InterPro" id="IPR047057">
    <property type="entry name" value="MerR_fam"/>
</dbReference>
<dbReference type="RefSeq" id="WP_305754846.1">
    <property type="nucleotide sequence ID" value="NZ_JAPCKK010000016.1"/>
</dbReference>
<name>A0ABT9FR72_9BACL</name>
<dbReference type="SUPFAM" id="SSF46955">
    <property type="entry name" value="Putative DNA-binding domain"/>
    <property type="match status" value="1"/>
</dbReference>
<dbReference type="Gene3D" id="1.10.1660.10">
    <property type="match status" value="1"/>
</dbReference>
<dbReference type="PANTHER" id="PTHR30204">
    <property type="entry name" value="REDOX-CYCLING DRUG-SENSING TRANSCRIPTIONAL ACTIVATOR SOXR"/>
    <property type="match status" value="1"/>
</dbReference>
<feature type="domain" description="HTH merR-type" evidence="5">
    <location>
        <begin position="4"/>
        <end position="73"/>
    </location>
</feature>
<keyword evidence="7" id="KW-1185">Reference proteome</keyword>
<dbReference type="SMART" id="SM00422">
    <property type="entry name" value="HTH_MERR"/>
    <property type="match status" value="1"/>
</dbReference>
<keyword evidence="3" id="KW-0238">DNA-binding</keyword>
<evidence type="ECO:0000313" key="6">
    <source>
        <dbReference type="EMBL" id="MDP4097231.1"/>
    </source>
</evidence>
<protein>
    <submittedName>
        <fullName evidence="6">MerR family transcriptional regulator</fullName>
    </submittedName>
</protein>
<dbReference type="EMBL" id="JAPCKK010000016">
    <property type="protein sequence ID" value="MDP4097231.1"/>
    <property type="molecule type" value="Genomic_DNA"/>
</dbReference>
<reference evidence="6 7" key="1">
    <citation type="submission" date="2022-10" db="EMBL/GenBank/DDBJ databases">
        <title>Paenibacillus description and whole genome data of maize root bacterial community.</title>
        <authorList>
            <person name="Marton D."/>
            <person name="Farkas M."/>
            <person name="Cserhati M."/>
        </authorList>
    </citation>
    <scope>NUCLEOTIDE SEQUENCE [LARGE SCALE GENOMIC DNA]</scope>
    <source>
        <strain evidence="6 7">P96</strain>
    </source>
</reference>
<dbReference type="InterPro" id="IPR009061">
    <property type="entry name" value="DNA-bd_dom_put_sf"/>
</dbReference>
<proteinExistence type="predicted"/>
<organism evidence="6 7">
    <name type="scientific">Paenibacillus zeirhizosphaerae</name>
    <dbReference type="NCBI Taxonomy" id="2987519"/>
    <lineage>
        <taxon>Bacteria</taxon>
        <taxon>Bacillati</taxon>
        <taxon>Bacillota</taxon>
        <taxon>Bacilli</taxon>
        <taxon>Bacillales</taxon>
        <taxon>Paenibacillaceae</taxon>
        <taxon>Paenibacillus</taxon>
    </lineage>
</organism>
<accession>A0ABT9FR72</accession>
<sequence length="129" mass="15000">MDQGLSIKQAAQQTGLTEDAIRHYEKIGLISPPSRKPNGHRVYYSKDIERMELIQCLKQTNMSLEEMKVYLTFPFREAIKSVPELNAKLQEYRKKITDQIADLERILKFIDHKVVHNQSLLRDKSGDEA</sequence>
<evidence type="ECO:0000313" key="7">
    <source>
        <dbReference type="Proteomes" id="UP001241848"/>
    </source>
</evidence>
<dbReference type="PANTHER" id="PTHR30204:SF69">
    <property type="entry name" value="MERR-FAMILY TRANSCRIPTIONAL REGULATOR"/>
    <property type="match status" value="1"/>
</dbReference>
<dbReference type="InterPro" id="IPR000551">
    <property type="entry name" value="MerR-type_HTH_dom"/>
</dbReference>
<evidence type="ECO:0000256" key="3">
    <source>
        <dbReference type="ARBA" id="ARBA00023125"/>
    </source>
</evidence>